<feature type="region of interest" description="Disordered" evidence="1">
    <location>
        <begin position="92"/>
        <end position="222"/>
    </location>
</feature>
<feature type="non-terminal residue" evidence="2">
    <location>
        <position position="222"/>
    </location>
</feature>
<protein>
    <submittedName>
        <fullName evidence="2">Uncharacterized protein</fullName>
    </submittedName>
</protein>
<evidence type="ECO:0000313" key="3">
    <source>
        <dbReference type="Proteomes" id="UP000410492"/>
    </source>
</evidence>
<accession>A0A653CAV0</accession>
<name>A0A653CAV0_CALMS</name>
<reference evidence="2 3" key="1">
    <citation type="submission" date="2019-01" db="EMBL/GenBank/DDBJ databases">
        <authorList>
            <person name="Sayadi A."/>
        </authorList>
    </citation>
    <scope>NUCLEOTIDE SEQUENCE [LARGE SCALE GENOMIC DNA]</scope>
</reference>
<evidence type="ECO:0000313" key="2">
    <source>
        <dbReference type="EMBL" id="VEN44220.1"/>
    </source>
</evidence>
<feature type="compositionally biased region" description="Basic and acidic residues" evidence="1">
    <location>
        <begin position="143"/>
        <end position="157"/>
    </location>
</feature>
<sequence length="222" mass="25361">MTTIDFRREWVKNKVTKYFGLPNHSFFEYMMANTDDLEDNLASYLDDDFFADGGARRQFFYVFKTKRDKIVEQEIIEEVTVKKVRAVESLHEKKKEDVSKKKKKEKGEKGGGKGKKGKKKKSPTPEPPAEDQPAEVGPEEEDFQHHELMAYMLHHESDEDEHEDEFEDEEEGDRAYGTTVEQQEDGTVTTITAEGGEDVIGNEDCPTEAEVSEIEGTPRDAG</sequence>
<keyword evidence="3" id="KW-1185">Reference proteome</keyword>
<feature type="compositionally biased region" description="Polar residues" evidence="1">
    <location>
        <begin position="179"/>
        <end position="192"/>
    </location>
</feature>
<proteinExistence type="predicted"/>
<feature type="compositionally biased region" description="Acidic residues" evidence="1">
    <location>
        <begin position="158"/>
        <end position="172"/>
    </location>
</feature>
<feature type="compositionally biased region" description="Acidic residues" evidence="1">
    <location>
        <begin position="128"/>
        <end position="142"/>
    </location>
</feature>
<dbReference type="EMBL" id="CAACVG010007221">
    <property type="protein sequence ID" value="VEN44220.1"/>
    <property type="molecule type" value="Genomic_DNA"/>
</dbReference>
<dbReference type="Proteomes" id="UP000410492">
    <property type="component" value="Unassembled WGS sequence"/>
</dbReference>
<feature type="compositionally biased region" description="Acidic residues" evidence="1">
    <location>
        <begin position="195"/>
        <end position="213"/>
    </location>
</feature>
<organism evidence="2 3">
    <name type="scientific">Callosobruchus maculatus</name>
    <name type="common">Southern cowpea weevil</name>
    <name type="synonym">Pulse bruchid</name>
    <dbReference type="NCBI Taxonomy" id="64391"/>
    <lineage>
        <taxon>Eukaryota</taxon>
        <taxon>Metazoa</taxon>
        <taxon>Ecdysozoa</taxon>
        <taxon>Arthropoda</taxon>
        <taxon>Hexapoda</taxon>
        <taxon>Insecta</taxon>
        <taxon>Pterygota</taxon>
        <taxon>Neoptera</taxon>
        <taxon>Endopterygota</taxon>
        <taxon>Coleoptera</taxon>
        <taxon>Polyphaga</taxon>
        <taxon>Cucujiformia</taxon>
        <taxon>Chrysomeloidea</taxon>
        <taxon>Chrysomelidae</taxon>
        <taxon>Bruchinae</taxon>
        <taxon>Bruchini</taxon>
        <taxon>Callosobruchus</taxon>
    </lineage>
</organism>
<dbReference type="AlphaFoldDB" id="A0A653CAV0"/>
<evidence type="ECO:0000256" key="1">
    <source>
        <dbReference type="SAM" id="MobiDB-lite"/>
    </source>
</evidence>
<gene>
    <name evidence="2" type="ORF">CALMAC_LOCUS7105</name>
</gene>
<feature type="compositionally biased region" description="Basic and acidic residues" evidence="1">
    <location>
        <begin position="92"/>
        <end position="111"/>
    </location>
</feature>
<feature type="compositionally biased region" description="Basic residues" evidence="1">
    <location>
        <begin position="112"/>
        <end position="122"/>
    </location>
</feature>
<dbReference type="OrthoDB" id="6783435at2759"/>